<dbReference type="GO" id="GO:0005886">
    <property type="term" value="C:plasma membrane"/>
    <property type="evidence" value="ECO:0007669"/>
    <property type="project" value="InterPro"/>
</dbReference>
<dbReference type="Pfam" id="PF00520">
    <property type="entry name" value="Ion_trans"/>
    <property type="match status" value="1"/>
</dbReference>
<dbReference type="InParanoid" id="B7PGF0"/>
<dbReference type="InterPro" id="IPR027359">
    <property type="entry name" value="Volt_channel_dom_sf"/>
</dbReference>
<feature type="domain" description="Ion transport" evidence="6">
    <location>
        <begin position="54"/>
        <end position="282"/>
    </location>
</feature>
<keyword evidence="4 5" id="KW-0472">Membrane</keyword>
<dbReference type="AlphaFoldDB" id="B7PGF0"/>
<reference evidence="7 9" key="1">
    <citation type="submission" date="2008-03" db="EMBL/GenBank/DDBJ databases">
        <title>Annotation of Ixodes scapularis.</title>
        <authorList>
            <consortium name="Ixodes scapularis Genome Project Consortium"/>
            <person name="Caler E."/>
            <person name="Hannick L.I."/>
            <person name="Bidwell S."/>
            <person name="Joardar V."/>
            <person name="Thiagarajan M."/>
            <person name="Amedeo P."/>
            <person name="Galinsky K.J."/>
            <person name="Schobel S."/>
            <person name="Inman J."/>
            <person name="Hostetler J."/>
            <person name="Miller J."/>
            <person name="Hammond M."/>
            <person name="Megy K."/>
            <person name="Lawson D."/>
            <person name="Kodira C."/>
            <person name="Sutton G."/>
            <person name="Meyer J."/>
            <person name="Hill C.A."/>
            <person name="Birren B."/>
            <person name="Nene V."/>
            <person name="Collins F."/>
            <person name="Alarcon-Chaidez F."/>
            <person name="Wikel S."/>
            <person name="Strausberg R."/>
        </authorList>
    </citation>
    <scope>NUCLEOTIDE SEQUENCE [LARGE SCALE GENOMIC DNA]</scope>
    <source>
        <strain evidence="9">Wikel</strain>
        <strain evidence="7">Wikel colony</strain>
    </source>
</reference>
<evidence type="ECO:0000313" key="7">
    <source>
        <dbReference type="EMBL" id="EEC05672.1"/>
    </source>
</evidence>
<organism>
    <name type="scientific">Ixodes scapularis</name>
    <name type="common">Black-legged tick</name>
    <name type="synonym">Deer tick</name>
    <dbReference type="NCBI Taxonomy" id="6945"/>
    <lineage>
        <taxon>Eukaryota</taxon>
        <taxon>Metazoa</taxon>
        <taxon>Ecdysozoa</taxon>
        <taxon>Arthropoda</taxon>
        <taxon>Chelicerata</taxon>
        <taxon>Arachnida</taxon>
        <taxon>Acari</taxon>
        <taxon>Parasitiformes</taxon>
        <taxon>Ixodida</taxon>
        <taxon>Ixodoidea</taxon>
        <taxon>Ixodidae</taxon>
        <taxon>Ixodinae</taxon>
        <taxon>Ixodes</taxon>
    </lineage>
</organism>
<dbReference type="Gene3D" id="1.10.287.70">
    <property type="match status" value="1"/>
</dbReference>
<dbReference type="InterPro" id="IPR043203">
    <property type="entry name" value="VGCC_Ca_Na"/>
</dbReference>
<dbReference type="EMBL" id="ABJB010058357">
    <property type="status" value="NOT_ANNOTATED_CDS"/>
    <property type="molecule type" value="Genomic_DNA"/>
</dbReference>
<gene>
    <name evidence="8" type="primary">8052514</name>
    <name evidence="7" type="ORF">IscW_ISCW003847</name>
</gene>
<protein>
    <recommendedName>
        <fullName evidence="6">Ion transport domain-containing protein</fullName>
    </recommendedName>
</protein>
<dbReference type="PANTHER" id="PTHR10037:SF62">
    <property type="entry name" value="SODIUM CHANNEL PROTEIN 60E"/>
    <property type="match status" value="1"/>
</dbReference>
<evidence type="ECO:0000256" key="3">
    <source>
        <dbReference type="ARBA" id="ARBA00022989"/>
    </source>
</evidence>
<evidence type="ECO:0000313" key="9">
    <source>
        <dbReference type="Proteomes" id="UP000001555"/>
    </source>
</evidence>
<evidence type="ECO:0000259" key="6">
    <source>
        <dbReference type="Pfam" id="PF00520"/>
    </source>
</evidence>
<evidence type="ECO:0000313" key="8">
    <source>
        <dbReference type="EnsemblMetazoa" id="ISCW003847-PA"/>
    </source>
</evidence>
<dbReference type="PANTHER" id="PTHR10037">
    <property type="entry name" value="VOLTAGE-GATED CATION CHANNEL CALCIUM AND SODIUM"/>
    <property type="match status" value="1"/>
</dbReference>
<evidence type="ECO:0000256" key="2">
    <source>
        <dbReference type="ARBA" id="ARBA00022692"/>
    </source>
</evidence>
<dbReference type="InterPro" id="IPR005821">
    <property type="entry name" value="Ion_trans_dom"/>
</dbReference>
<keyword evidence="9" id="KW-1185">Reference proteome</keyword>
<dbReference type="EMBL" id="DS707746">
    <property type="protein sequence ID" value="EEC05672.1"/>
    <property type="molecule type" value="Genomic_DNA"/>
</dbReference>
<sequence length="469" mass="53360">MEECLSEPTANEAQRRYARSLRRLISRKPVRTAPRPAGRLKGFLYDVAKSRELEFVSTLKVLLDGMLLASEQHNWSYGMRRSLGKAHVIFLAGYAMELGIHAGAVGGAFLACKWRQFELCTLLLSLLGSFGLPLARPLDAQWALLRGLRALAVLKVFRSLVSVRAVRQMVLIFVASVPAFTNVALLLFLVMFVYAVLGVSLFSQIFPDDTDRFTVNFSRLWRALLLLFRLSTSSSWNDLLPWLMPTGKALAVTYIVTYVFVSNFIIFNSYVAVLLDGYEHSRNTELSGMTDSDLLEYAAGWARLDLEGRNLLPLASIPVLLDTLPPPLRLPLPNRLVLAIMDVPILQGDRVHYVHLLEAMLRVRMNMYEPLAKELDRSLEAYVATVYPELRDPEMKPVSSTMIRQLELRAARVLAEFFTEGCEQLRLEHAARVLQRSYRAKRFRRVVDITKRVVPFPLVILTRTNLQYW</sequence>
<evidence type="ECO:0000256" key="5">
    <source>
        <dbReference type="SAM" id="Phobius"/>
    </source>
</evidence>
<accession>B7PGF0</accession>
<dbReference type="Gene3D" id="1.10.238.10">
    <property type="entry name" value="EF-hand"/>
    <property type="match status" value="1"/>
</dbReference>
<feature type="transmembrane region" description="Helical" evidence="5">
    <location>
        <begin position="88"/>
        <end position="110"/>
    </location>
</feature>
<keyword evidence="3 5" id="KW-1133">Transmembrane helix</keyword>
<dbReference type="EnsemblMetazoa" id="ISCW003847-RA">
    <property type="protein sequence ID" value="ISCW003847-PA"/>
    <property type="gene ID" value="ISCW003847"/>
</dbReference>
<name>B7PGF0_IXOSC</name>
<evidence type="ECO:0000256" key="1">
    <source>
        <dbReference type="ARBA" id="ARBA00004141"/>
    </source>
</evidence>
<keyword evidence="2 5" id="KW-0812">Transmembrane</keyword>
<comment type="subcellular location">
    <subcellularLocation>
        <location evidence="1">Membrane</location>
        <topology evidence="1">Multi-pass membrane protein</topology>
    </subcellularLocation>
</comment>
<dbReference type="VEuPathDB" id="VectorBase:ISCP_038044"/>
<dbReference type="VEuPathDB" id="VectorBase:ISCI003847"/>
<dbReference type="VEuPathDB" id="VectorBase:ISCW003847"/>
<dbReference type="Gene3D" id="1.20.120.350">
    <property type="entry name" value="Voltage-gated potassium channels. Chain C"/>
    <property type="match status" value="1"/>
</dbReference>
<evidence type="ECO:0000256" key="4">
    <source>
        <dbReference type="ARBA" id="ARBA00023136"/>
    </source>
</evidence>
<dbReference type="PaxDb" id="6945-B7PGF0"/>
<proteinExistence type="predicted"/>
<dbReference type="STRING" id="6945.B7PGF0"/>
<dbReference type="SUPFAM" id="SSF81324">
    <property type="entry name" value="Voltage-gated potassium channels"/>
    <property type="match status" value="1"/>
</dbReference>
<dbReference type="Proteomes" id="UP000001555">
    <property type="component" value="Unassembled WGS sequence"/>
</dbReference>
<dbReference type="OrthoDB" id="2984333at2759"/>
<feature type="transmembrane region" description="Helical" evidence="5">
    <location>
        <begin position="251"/>
        <end position="275"/>
    </location>
</feature>
<dbReference type="EMBL" id="ABJB010081052">
    <property type="status" value="NOT_ANNOTATED_CDS"/>
    <property type="molecule type" value="Genomic_DNA"/>
</dbReference>
<dbReference type="HOGENOM" id="CLU_583013_0_0_1"/>
<reference evidence="8" key="2">
    <citation type="submission" date="2020-05" db="UniProtKB">
        <authorList>
            <consortium name="EnsemblMetazoa"/>
        </authorList>
    </citation>
    <scope>IDENTIFICATION</scope>
    <source>
        <strain evidence="8">wikel</strain>
    </source>
</reference>
<dbReference type="GO" id="GO:0005261">
    <property type="term" value="F:monoatomic cation channel activity"/>
    <property type="evidence" value="ECO:0007669"/>
    <property type="project" value="InterPro"/>
</dbReference>